<organism evidence="1 2">
    <name type="scientific">Lactuca saligna</name>
    <name type="common">Willowleaf lettuce</name>
    <dbReference type="NCBI Taxonomy" id="75948"/>
    <lineage>
        <taxon>Eukaryota</taxon>
        <taxon>Viridiplantae</taxon>
        <taxon>Streptophyta</taxon>
        <taxon>Embryophyta</taxon>
        <taxon>Tracheophyta</taxon>
        <taxon>Spermatophyta</taxon>
        <taxon>Magnoliopsida</taxon>
        <taxon>eudicotyledons</taxon>
        <taxon>Gunneridae</taxon>
        <taxon>Pentapetalae</taxon>
        <taxon>asterids</taxon>
        <taxon>campanulids</taxon>
        <taxon>Asterales</taxon>
        <taxon>Asteraceae</taxon>
        <taxon>Cichorioideae</taxon>
        <taxon>Cichorieae</taxon>
        <taxon>Lactucinae</taxon>
        <taxon>Lactuca</taxon>
    </lineage>
</organism>
<keyword evidence="2" id="KW-1185">Reference proteome</keyword>
<dbReference type="EMBL" id="OX465078">
    <property type="protein sequence ID" value="CAI9270917.1"/>
    <property type="molecule type" value="Genomic_DNA"/>
</dbReference>
<sequence length="298" mass="34239">MSPQTSNMDPVFVQVDVHFHRIFAKYPIRYTGGISQRLSNIDFVGMDKIGCYEFIERFTREKCTKLYYYQPNIHFPKGLTLILNEFDYVDFIAIAYECGAILPMYVDHFGNTSMHEWLEEHKEEVVDSIVEEVLDGLGIVKEIKTNEDNHNRPYFIKKDNGLDVEMGDNATLGGPLEEAMDEDEDVLPQLPNIFNEKLHWKEQGPLQLCYCKCCGIVVSMSQCRRAKKYALSLVEGTIAENYARIWSYGEEIKRLNPGSNVKNLWIQCLMVRITSTRFTYVLKQSKKGGVEGVDGSLT</sequence>
<proteinExistence type="predicted"/>
<name>A0AA35YD07_LACSI</name>
<evidence type="ECO:0000313" key="2">
    <source>
        <dbReference type="Proteomes" id="UP001177003"/>
    </source>
</evidence>
<reference evidence="1" key="1">
    <citation type="submission" date="2023-04" db="EMBL/GenBank/DDBJ databases">
        <authorList>
            <person name="Vijverberg K."/>
            <person name="Xiong W."/>
            <person name="Schranz E."/>
        </authorList>
    </citation>
    <scope>NUCLEOTIDE SEQUENCE</scope>
</reference>
<dbReference type="AlphaFoldDB" id="A0AA35YD07"/>
<protein>
    <submittedName>
        <fullName evidence="1">Uncharacterized protein</fullName>
    </submittedName>
</protein>
<dbReference type="Proteomes" id="UP001177003">
    <property type="component" value="Chromosome 2"/>
</dbReference>
<gene>
    <name evidence="1" type="ORF">LSALG_LOCUS11207</name>
</gene>
<evidence type="ECO:0000313" key="1">
    <source>
        <dbReference type="EMBL" id="CAI9270917.1"/>
    </source>
</evidence>
<accession>A0AA35YD07</accession>